<accession>A0ABD3RA74</accession>
<reference evidence="1 2" key="1">
    <citation type="submission" date="2024-10" db="EMBL/GenBank/DDBJ databases">
        <title>Updated reference genomes for cyclostephanoid diatoms.</title>
        <authorList>
            <person name="Roberts W.R."/>
            <person name="Alverson A.J."/>
        </authorList>
    </citation>
    <scope>NUCLEOTIDE SEQUENCE [LARGE SCALE GENOMIC DNA]</scope>
    <source>
        <strain evidence="1 2">AJA228-03</strain>
    </source>
</reference>
<evidence type="ECO:0000313" key="1">
    <source>
        <dbReference type="EMBL" id="KAL3809853.1"/>
    </source>
</evidence>
<dbReference type="Proteomes" id="UP001530377">
    <property type="component" value="Unassembled WGS sequence"/>
</dbReference>
<protein>
    <submittedName>
        <fullName evidence="1">Uncharacterized protein</fullName>
    </submittedName>
</protein>
<evidence type="ECO:0000313" key="2">
    <source>
        <dbReference type="Proteomes" id="UP001530377"/>
    </source>
</evidence>
<organism evidence="1 2">
    <name type="scientific">Cyclostephanos tholiformis</name>
    <dbReference type="NCBI Taxonomy" id="382380"/>
    <lineage>
        <taxon>Eukaryota</taxon>
        <taxon>Sar</taxon>
        <taxon>Stramenopiles</taxon>
        <taxon>Ochrophyta</taxon>
        <taxon>Bacillariophyta</taxon>
        <taxon>Coscinodiscophyceae</taxon>
        <taxon>Thalassiosirophycidae</taxon>
        <taxon>Stephanodiscales</taxon>
        <taxon>Stephanodiscaceae</taxon>
        <taxon>Cyclostephanos</taxon>
    </lineage>
</organism>
<sequence>MDMTSGFYAPWSYIVCFKDSKSRASWYETSAGIDIKLQQRLHKTKSGKLSLLYFDASTMLGYQLPAKVDETVYCRKVVKPWECEDNFDGLDPKIVNPISNLDHKRSKAKFPTQYFNGTIYSPLFERRSRQILL</sequence>
<keyword evidence="2" id="KW-1185">Reference proteome</keyword>
<dbReference type="AlphaFoldDB" id="A0ABD3RA74"/>
<proteinExistence type="predicted"/>
<name>A0ABD3RA74_9STRA</name>
<comment type="caution">
    <text evidence="1">The sequence shown here is derived from an EMBL/GenBank/DDBJ whole genome shotgun (WGS) entry which is preliminary data.</text>
</comment>
<gene>
    <name evidence="1" type="ORF">ACHAXA_009268</name>
</gene>
<dbReference type="EMBL" id="JALLPB020000371">
    <property type="protein sequence ID" value="KAL3809853.1"/>
    <property type="molecule type" value="Genomic_DNA"/>
</dbReference>